<evidence type="ECO:0000259" key="9">
    <source>
        <dbReference type="PROSITE" id="PS51042"/>
    </source>
</evidence>
<dbReference type="PANTHER" id="PTHR14057:SF47">
    <property type="entry name" value="HOMEOBOX PROTEIN ONECUT"/>
    <property type="match status" value="1"/>
</dbReference>
<keyword evidence="5" id="KW-0371">Homeobox</keyword>
<evidence type="ECO:0000256" key="8">
    <source>
        <dbReference type="SAM" id="MobiDB-lite"/>
    </source>
</evidence>
<comment type="similarity">
    <text evidence="2">Belongs to the CUT homeobox family.</text>
</comment>
<keyword evidence="6" id="KW-0804">Transcription</keyword>
<feature type="region of interest" description="Disordered" evidence="8">
    <location>
        <begin position="75"/>
        <end position="107"/>
    </location>
</feature>
<keyword evidence="4" id="KW-0238">DNA-binding</keyword>
<sequence length="326" mass="35836">MEGLETGQMTTSGSDPLLSAALSNCSPTGPHNDDFRNHLPESNYLTLNGGRTSPHNGSNSTNNAIFSQYTTLTPLQPLPPISTVTNSSEKFVRSNSPTPESRTSSASSNLFFQQNATNSLANSLNFGSFAYNVNIKYEYDMKNDQESDDVQASDSTSTQTTTDYVPPVTLHQQLQQLSVPFSQTQTTYAPSYSTVMELRPSKQLKLCFGTPNSFNNFNSTSDIIESGSIDDNDESGSSPLRERSAPPTGSPDSGSDMDELNTKDLAQRISAELKRSQGTLSDLLRNPKPWSKLKSGRETFRRMAKWLQEPEFQRMSALRLAGISHF</sequence>
<evidence type="ECO:0000256" key="6">
    <source>
        <dbReference type="ARBA" id="ARBA00023163"/>
    </source>
</evidence>
<dbReference type="FunFam" id="1.10.260.40:FF:000005">
    <property type="entry name" value="One cut domain family member"/>
    <property type="match status" value="1"/>
</dbReference>
<feature type="region of interest" description="Disordered" evidence="8">
    <location>
        <begin position="219"/>
        <end position="259"/>
    </location>
</feature>
<dbReference type="PROSITE" id="PS51042">
    <property type="entry name" value="CUT"/>
    <property type="match status" value="1"/>
</dbReference>
<evidence type="ECO:0000256" key="4">
    <source>
        <dbReference type="ARBA" id="ARBA00023125"/>
    </source>
</evidence>
<evidence type="ECO:0000256" key="5">
    <source>
        <dbReference type="ARBA" id="ARBA00023155"/>
    </source>
</evidence>
<comment type="subcellular location">
    <subcellularLocation>
        <location evidence="1">Nucleus</location>
    </subcellularLocation>
</comment>
<evidence type="ECO:0000313" key="12">
    <source>
        <dbReference type="Proteomes" id="UP000274756"/>
    </source>
</evidence>
<feature type="region of interest" description="Disordered" evidence="8">
    <location>
        <begin position="144"/>
        <end position="163"/>
    </location>
</feature>
<evidence type="ECO:0000313" key="10">
    <source>
        <dbReference type="EMBL" id="VDN57061.1"/>
    </source>
</evidence>
<reference evidence="13" key="1">
    <citation type="submission" date="2017-02" db="UniProtKB">
        <authorList>
            <consortium name="WormBaseParasite"/>
        </authorList>
    </citation>
    <scope>IDENTIFICATION</scope>
</reference>
<dbReference type="Pfam" id="PF02376">
    <property type="entry name" value="CUT"/>
    <property type="match status" value="1"/>
</dbReference>
<dbReference type="GO" id="GO:0000978">
    <property type="term" value="F:RNA polymerase II cis-regulatory region sequence-specific DNA binding"/>
    <property type="evidence" value="ECO:0007669"/>
    <property type="project" value="TreeGrafter"/>
</dbReference>
<feature type="compositionally biased region" description="Polar residues" evidence="8">
    <location>
        <begin position="82"/>
        <end position="107"/>
    </location>
</feature>
<protein>
    <submittedName>
        <fullName evidence="13">CUT domain-containing protein</fullName>
    </submittedName>
</protein>
<dbReference type="AlphaFoldDB" id="A0A0N4U6U7"/>
<accession>A0A0N4U6U7</accession>
<organism evidence="11 13">
    <name type="scientific">Dracunculus medinensis</name>
    <name type="common">Guinea worm</name>
    <dbReference type="NCBI Taxonomy" id="318479"/>
    <lineage>
        <taxon>Eukaryota</taxon>
        <taxon>Metazoa</taxon>
        <taxon>Ecdysozoa</taxon>
        <taxon>Nematoda</taxon>
        <taxon>Chromadorea</taxon>
        <taxon>Rhabditida</taxon>
        <taxon>Spirurina</taxon>
        <taxon>Dracunculoidea</taxon>
        <taxon>Dracunculidae</taxon>
        <taxon>Dracunculus</taxon>
    </lineage>
</organism>
<evidence type="ECO:0000256" key="2">
    <source>
        <dbReference type="ARBA" id="ARBA00008190"/>
    </source>
</evidence>
<keyword evidence="3" id="KW-0805">Transcription regulation</keyword>
<evidence type="ECO:0000256" key="1">
    <source>
        <dbReference type="ARBA" id="ARBA00004123"/>
    </source>
</evidence>
<dbReference type="InterPro" id="IPR010982">
    <property type="entry name" value="Lambda_DNA-bd_dom_sf"/>
</dbReference>
<dbReference type="SMART" id="SM01109">
    <property type="entry name" value="CUT"/>
    <property type="match status" value="1"/>
</dbReference>
<evidence type="ECO:0000313" key="13">
    <source>
        <dbReference type="WBParaSite" id="DME_0000267401-mRNA-1"/>
    </source>
</evidence>
<keyword evidence="12" id="KW-1185">Reference proteome</keyword>
<evidence type="ECO:0000313" key="11">
    <source>
        <dbReference type="Proteomes" id="UP000038040"/>
    </source>
</evidence>
<name>A0A0N4U6U7_DRAME</name>
<dbReference type="WBParaSite" id="DME_0000267401-mRNA-1">
    <property type="protein sequence ID" value="DME_0000267401-mRNA-1"/>
    <property type="gene ID" value="DME_0000267401"/>
</dbReference>
<feature type="compositionally biased region" description="Low complexity" evidence="8">
    <location>
        <begin position="152"/>
        <end position="163"/>
    </location>
</feature>
<dbReference type="PANTHER" id="PTHR14057">
    <property type="entry name" value="TRANSCRIPTION FACTOR ONECUT"/>
    <property type="match status" value="1"/>
</dbReference>
<dbReference type="GO" id="GO:0000981">
    <property type="term" value="F:DNA-binding transcription factor activity, RNA polymerase II-specific"/>
    <property type="evidence" value="ECO:0007669"/>
    <property type="project" value="TreeGrafter"/>
</dbReference>
<proteinExistence type="inferred from homology"/>
<dbReference type="InterPro" id="IPR003350">
    <property type="entry name" value="CUT_dom"/>
</dbReference>
<dbReference type="Proteomes" id="UP000274756">
    <property type="component" value="Unassembled WGS sequence"/>
</dbReference>
<keyword evidence="7" id="KW-0539">Nucleus</keyword>
<dbReference type="Proteomes" id="UP000038040">
    <property type="component" value="Unplaced"/>
</dbReference>
<feature type="domain" description="CUT" evidence="9">
    <location>
        <begin position="233"/>
        <end position="322"/>
    </location>
</feature>
<evidence type="ECO:0000256" key="3">
    <source>
        <dbReference type="ARBA" id="ARBA00023015"/>
    </source>
</evidence>
<dbReference type="STRING" id="318479.A0A0N4U6U7"/>
<dbReference type="InterPro" id="IPR051649">
    <property type="entry name" value="CUT_Homeobox"/>
</dbReference>
<dbReference type="EMBL" id="UYYG01001158">
    <property type="protein sequence ID" value="VDN57061.1"/>
    <property type="molecule type" value="Genomic_DNA"/>
</dbReference>
<feature type="region of interest" description="Disordered" evidence="8">
    <location>
        <begin position="1"/>
        <end position="63"/>
    </location>
</feature>
<dbReference type="SUPFAM" id="SSF47413">
    <property type="entry name" value="lambda repressor-like DNA-binding domains"/>
    <property type="match status" value="1"/>
</dbReference>
<dbReference type="Gene3D" id="1.10.260.40">
    <property type="entry name" value="lambda repressor-like DNA-binding domains"/>
    <property type="match status" value="1"/>
</dbReference>
<dbReference type="GO" id="GO:0005634">
    <property type="term" value="C:nucleus"/>
    <property type="evidence" value="ECO:0007669"/>
    <property type="project" value="UniProtKB-SubCell"/>
</dbReference>
<evidence type="ECO:0000256" key="7">
    <source>
        <dbReference type="ARBA" id="ARBA00023242"/>
    </source>
</evidence>
<gene>
    <name evidence="10" type="ORF">DME_LOCUS7034</name>
</gene>
<feature type="compositionally biased region" description="Polar residues" evidence="8">
    <location>
        <begin position="43"/>
        <end position="63"/>
    </location>
</feature>
<dbReference type="OrthoDB" id="10068888at2759"/>
<reference evidence="10 12" key="2">
    <citation type="submission" date="2018-11" db="EMBL/GenBank/DDBJ databases">
        <authorList>
            <consortium name="Pathogen Informatics"/>
        </authorList>
    </citation>
    <scope>NUCLEOTIDE SEQUENCE [LARGE SCALE GENOMIC DNA]</scope>
</reference>